<sequence length="265" mass="28053">MDTATPIGLYSISVRDLDVPELLRLAVANGVPFVHLRGGPRGFDLAAQRVATVWQWRKMAEDTVPITGVTADLDLADLLEGDSSDRTQAAYDLAQLTEAAALLGAGWVRLLARTPLDERVLADAGTLPVLARSAVPLLVELHHPAWVEEGAFGPLIAMVESCSSVRLLADTAQLAAALPDDGGTPAWAGQVLDHAAVVHLSDTGTGLHAPGHALVAALAADRIDAGQCLEVALEWTGPDRNPAECVARYRAATTWWADLTARETR</sequence>
<comment type="caution">
    <text evidence="1">The sequence shown here is derived from an EMBL/GenBank/DDBJ whole genome shotgun (WGS) entry which is preliminary data.</text>
</comment>
<evidence type="ECO:0000313" key="2">
    <source>
        <dbReference type="Proteomes" id="UP001225356"/>
    </source>
</evidence>
<evidence type="ECO:0000313" key="1">
    <source>
        <dbReference type="EMBL" id="MDP9842217.1"/>
    </source>
</evidence>
<evidence type="ECO:0008006" key="3">
    <source>
        <dbReference type="Google" id="ProtNLM"/>
    </source>
</evidence>
<reference evidence="1 2" key="1">
    <citation type="submission" date="2023-07" db="EMBL/GenBank/DDBJ databases">
        <title>Sequencing the genomes of 1000 actinobacteria strains.</title>
        <authorList>
            <person name="Klenk H.-P."/>
        </authorList>
    </citation>
    <scope>NUCLEOTIDE SEQUENCE [LARGE SCALE GENOMIC DNA]</scope>
    <source>
        <strain evidence="1 2">DSM 46740</strain>
    </source>
</reference>
<dbReference type="RefSeq" id="WP_307556161.1">
    <property type="nucleotide sequence ID" value="NZ_JAUSQU010000001.1"/>
</dbReference>
<dbReference type="EMBL" id="JAUSQU010000001">
    <property type="protein sequence ID" value="MDP9842217.1"/>
    <property type="molecule type" value="Genomic_DNA"/>
</dbReference>
<proteinExistence type="predicted"/>
<dbReference type="Proteomes" id="UP001225356">
    <property type="component" value="Unassembled WGS sequence"/>
</dbReference>
<accession>A0ABT9Q686</accession>
<organism evidence="1 2">
    <name type="scientific">Streptosporangium lutulentum</name>
    <dbReference type="NCBI Taxonomy" id="1461250"/>
    <lineage>
        <taxon>Bacteria</taxon>
        <taxon>Bacillati</taxon>
        <taxon>Actinomycetota</taxon>
        <taxon>Actinomycetes</taxon>
        <taxon>Streptosporangiales</taxon>
        <taxon>Streptosporangiaceae</taxon>
        <taxon>Streptosporangium</taxon>
    </lineage>
</organism>
<name>A0ABT9Q686_9ACTN</name>
<dbReference type="SUPFAM" id="SSF51658">
    <property type="entry name" value="Xylose isomerase-like"/>
    <property type="match status" value="1"/>
</dbReference>
<keyword evidence="2" id="KW-1185">Reference proteome</keyword>
<dbReference type="InterPro" id="IPR036237">
    <property type="entry name" value="Xyl_isomerase-like_sf"/>
</dbReference>
<dbReference type="Gene3D" id="3.20.20.150">
    <property type="entry name" value="Divalent-metal-dependent TIM barrel enzymes"/>
    <property type="match status" value="1"/>
</dbReference>
<protein>
    <recommendedName>
        <fullName evidence="3">Sugar phosphate isomerase/epimerase</fullName>
    </recommendedName>
</protein>
<gene>
    <name evidence="1" type="ORF">J2853_001428</name>
</gene>